<protein>
    <recommendedName>
        <fullName evidence="4">ADP-ribose pyrophosphatase</fullName>
        <ecNumber evidence="3">3.6.1.13</ecNumber>
    </recommendedName>
    <alternativeName>
        <fullName evidence="9">ADP-ribose diphosphatase</fullName>
    </alternativeName>
    <alternativeName>
        <fullName evidence="11">ADP-ribose phosphohydrolase</fullName>
    </alternativeName>
    <alternativeName>
        <fullName evidence="10">Adenosine diphosphoribose pyrophosphatase</fullName>
    </alternativeName>
</protein>
<evidence type="ECO:0000256" key="5">
    <source>
        <dbReference type="ARBA" id="ARBA00022723"/>
    </source>
</evidence>
<comment type="similarity">
    <text evidence="2">Belongs to the Nudix hydrolase family. NudF subfamily.</text>
</comment>
<dbReference type="PANTHER" id="PTHR11839:SF5">
    <property type="entry name" value="ADP-RIBOSE PYROPHOSPHATASE"/>
    <property type="match status" value="1"/>
</dbReference>
<dbReference type="NCBIfam" id="TIGR00052">
    <property type="entry name" value="nudix-type nucleoside diphosphatase, YffH/AdpP family"/>
    <property type="match status" value="1"/>
</dbReference>
<evidence type="ECO:0000256" key="13">
    <source>
        <dbReference type="PIRSR" id="PIRSR604385-2"/>
    </source>
</evidence>
<feature type="binding site" evidence="13">
    <location>
        <position position="108"/>
    </location>
    <ligand>
        <name>Mg(2+)</name>
        <dbReference type="ChEBI" id="CHEBI:18420"/>
        <label>1</label>
    </ligand>
</feature>
<dbReference type="GO" id="GO:0019693">
    <property type="term" value="P:ribose phosphate metabolic process"/>
    <property type="evidence" value="ECO:0007669"/>
    <property type="project" value="TreeGrafter"/>
</dbReference>
<dbReference type="InterPro" id="IPR015797">
    <property type="entry name" value="NUDIX_hydrolase-like_dom_sf"/>
</dbReference>
<dbReference type="EMBL" id="CP014671">
    <property type="protein sequence ID" value="ANX03205.1"/>
    <property type="molecule type" value="Genomic_DNA"/>
</dbReference>
<feature type="domain" description="Nudix hydrolase" evidence="14">
    <location>
        <begin position="51"/>
        <end position="190"/>
    </location>
</feature>
<feature type="binding site" evidence="13">
    <location>
        <position position="92"/>
    </location>
    <ligand>
        <name>Mg(2+)</name>
        <dbReference type="ChEBI" id="CHEBI:18420"/>
        <label>1</label>
    </ligand>
</feature>
<dbReference type="PROSITE" id="PS51462">
    <property type="entry name" value="NUDIX"/>
    <property type="match status" value="1"/>
</dbReference>
<evidence type="ECO:0000256" key="7">
    <source>
        <dbReference type="ARBA" id="ARBA00022842"/>
    </source>
</evidence>
<keyword evidence="7 13" id="KW-0460">Magnesium</keyword>
<evidence type="ECO:0000256" key="8">
    <source>
        <dbReference type="ARBA" id="ARBA00025164"/>
    </source>
</evidence>
<dbReference type="STRING" id="1810504.PG2T_02710"/>
<evidence type="ECO:0000259" key="14">
    <source>
        <dbReference type="PROSITE" id="PS51462"/>
    </source>
</evidence>
<dbReference type="SUPFAM" id="SSF55811">
    <property type="entry name" value="Nudix"/>
    <property type="match status" value="1"/>
</dbReference>
<keyword evidence="5 13" id="KW-0479">Metal-binding</keyword>
<dbReference type="GO" id="GO:0046872">
    <property type="term" value="F:metal ion binding"/>
    <property type="evidence" value="ECO:0007669"/>
    <property type="project" value="UniProtKB-KW"/>
</dbReference>
<evidence type="ECO:0000256" key="2">
    <source>
        <dbReference type="ARBA" id="ARBA00007482"/>
    </source>
</evidence>
<dbReference type="InParanoid" id="A0A1B1YR08"/>
<evidence type="ECO:0000256" key="9">
    <source>
        <dbReference type="ARBA" id="ARBA00030162"/>
    </source>
</evidence>
<keyword evidence="6" id="KW-0378">Hydrolase</keyword>
<dbReference type="PANTHER" id="PTHR11839">
    <property type="entry name" value="UDP/ADP-SUGAR PYROPHOSPHATASE"/>
    <property type="match status" value="1"/>
</dbReference>
<dbReference type="GO" id="GO:0006753">
    <property type="term" value="P:nucleoside phosphate metabolic process"/>
    <property type="evidence" value="ECO:0007669"/>
    <property type="project" value="TreeGrafter"/>
</dbReference>
<reference evidence="16" key="1">
    <citation type="submission" date="2016-03" db="EMBL/GenBank/DDBJ databases">
        <title>Complete genome sequence of Solimmundus cernigliae, representing a novel lineage of polycyclic aromatic hydrocarbon degraders within the Gammaproteobacteria.</title>
        <authorList>
            <person name="Singleton D.R."/>
            <person name="Dickey A.N."/>
            <person name="Scholl E.H."/>
            <person name="Wright F.A."/>
            <person name="Aitken M.D."/>
        </authorList>
    </citation>
    <scope>NUCLEOTIDE SEQUENCE [LARGE SCALE GENOMIC DNA]</scope>
    <source>
        <strain evidence="16">TR3.2</strain>
    </source>
</reference>
<evidence type="ECO:0000256" key="10">
    <source>
        <dbReference type="ARBA" id="ARBA00030308"/>
    </source>
</evidence>
<keyword evidence="16" id="KW-1185">Reference proteome</keyword>
<evidence type="ECO:0000256" key="4">
    <source>
        <dbReference type="ARBA" id="ARBA00013297"/>
    </source>
</evidence>
<evidence type="ECO:0000256" key="12">
    <source>
        <dbReference type="ARBA" id="ARBA00049546"/>
    </source>
</evidence>
<name>A0A1B1YR08_9GAMM</name>
<dbReference type="InterPro" id="IPR020084">
    <property type="entry name" value="NUDIX_hydrolase_CS"/>
</dbReference>
<dbReference type="AlphaFoldDB" id="A0A1B1YR08"/>
<dbReference type="RefSeq" id="WP_068802711.1">
    <property type="nucleotide sequence ID" value="NZ_CP014671.1"/>
</dbReference>
<evidence type="ECO:0000256" key="11">
    <source>
        <dbReference type="ARBA" id="ARBA00033056"/>
    </source>
</evidence>
<comment type="cofactor">
    <cofactor evidence="1 13">
        <name>Mg(2+)</name>
        <dbReference type="ChEBI" id="CHEBI:18420"/>
    </cofactor>
</comment>
<gene>
    <name evidence="15" type="primary">nudF</name>
    <name evidence="15" type="ORF">PG2T_02710</name>
</gene>
<dbReference type="GO" id="GO:0047631">
    <property type="term" value="F:ADP-ribose diphosphatase activity"/>
    <property type="evidence" value="ECO:0007669"/>
    <property type="project" value="UniProtKB-EC"/>
</dbReference>
<dbReference type="GO" id="GO:0005829">
    <property type="term" value="C:cytosol"/>
    <property type="evidence" value="ECO:0007669"/>
    <property type="project" value="TreeGrafter"/>
</dbReference>
<dbReference type="OrthoDB" id="5292471at2"/>
<evidence type="ECO:0000256" key="3">
    <source>
        <dbReference type="ARBA" id="ARBA00012453"/>
    </source>
</evidence>
<evidence type="ECO:0000256" key="1">
    <source>
        <dbReference type="ARBA" id="ARBA00001946"/>
    </source>
</evidence>
<dbReference type="Gene3D" id="3.90.79.10">
    <property type="entry name" value="Nucleoside Triphosphate Pyrophosphohydrolase"/>
    <property type="match status" value="1"/>
</dbReference>
<evidence type="ECO:0000313" key="15">
    <source>
        <dbReference type="EMBL" id="ANX03205.1"/>
    </source>
</evidence>
<dbReference type="CDD" id="cd24155">
    <property type="entry name" value="NUDIX_ADPRase"/>
    <property type="match status" value="1"/>
</dbReference>
<dbReference type="InterPro" id="IPR004385">
    <property type="entry name" value="NDP_pyrophosphatase"/>
</dbReference>
<comment type="catalytic activity">
    <reaction evidence="12">
        <text>ADP-D-ribose + H2O = D-ribose 5-phosphate + AMP + 2 H(+)</text>
        <dbReference type="Rhea" id="RHEA:10412"/>
        <dbReference type="ChEBI" id="CHEBI:15377"/>
        <dbReference type="ChEBI" id="CHEBI:15378"/>
        <dbReference type="ChEBI" id="CHEBI:57967"/>
        <dbReference type="ChEBI" id="CHEBI:78346"/>
        <dbReference type="ChEBI" id="CHEBI:456215"/>
        <dbReference type="EC" id="3.6.1.13"/>
    </reaction>
</comment>
<accession>A0A1B1YR08</accession>
<dbReference type="GO" id="GO:0019144">
    <property type="term" value="F:ADP-sugar diphosphatase activity"/>
    <property type="evidence" value="ECO:0007669"/>
    <property type="project" value="TreeGrafter"/>
</dbReference>
<dbReference type="Proteomes" id="UP000092952">
    <property type="component" value="Chromosome"/>
</dbReference>
<feature type="binding site" evidence="13">
    <location>
        <position position="161"/>
    </location>
    <ligand>
        <name>Mg(2+)</name>
        <dbReference type="ChEBI" id="CHEBI:18420"/>
        <label>1</label>
    </ligand>
</feature>
<feature type="binding site" evidence="13">
    <location>
        <position position="112"/>
    </location>
    <ligand>
        <name>Mg(2+)</name>
        <dbReference type="ChEBI" id="CHEBI:18420"/>
        <label>1</label>
    </ligand>
</feature>
<dbReference type="PROSITE" id="PS00893">
    <property type="entry name" value="NUDIX_BOX"/>
    <property type="match status" value="1"/>
</dbReference>
<dbReference type="KEGG" id="gbi:PG2T_02710"/>
<sequence length="209" mass="23216">MSPSEFDRQRDVEVLQRETVFQGYFRVDQYRLRHRLFGGGWSRPFQRELFERGHAAAVLPYDPQRDSVLLIEQFRIGPYAHGGAPWQIEIVAGIIHDAETAADVARREAVEEAGCQLGPDLLPIAAYYMSPGAVSEHLTLYCALTDLTGVGGIHGVDDEDEDIRVHVIPFGTALEWLAAGRIQNSPAIIALQWLALNRARLQANSPEAG</sequence>
<organism evidence="15 16">
    <name type="scientific">Immundisolibacter cernigliae</name>
    <dbReference type="NCBI Taxonomy" id="1810504"/>
    <lineage>
        <taxon>Bacteria</taxon>
        <taxon>Pseudomonadati</taxon>
        <taxon>Pseudomonadota</taxon>
        <taxon>Gammaproteobacteria</taxon>
        <taxon>Immundisolibacterales</taxon>
        <taxon>Immundisolibacteraceae</taxon>
        <taxon>Immundisolibacter</taxon>
    </lineage>
</organism>
<dbReference type="InterPro" id="IPR000086">
    <property type="entry name" value="NUDIX_hydrolase_dom"/>
</dbReference>
<dbReference type="FunCoup" id="A0A1B1YR08">
    <property type="interactions" value="282"/>
</dbReference>
<dbReference type="EC" id="3.6.1.13" evidence="3"/>
<evidence type="ECO:0000256" key="6">
    <source>
        <dbReference type="ARBA" id="ARBA00022801"/>
    </source>
</evidence>
<comment type="function">
    <text evidence="8">Acts on ADP-mannose and ADP-glucose as well as ADP-ribose. Prevents glycogen biosynthesis. The reaction catalyzed by this enzyme is a limiting step of the gluconeogenic process.</text>
</comment>
<dbReference type="Pfam" id="PF00293">
    <property type="entry name" value="NUDIX"/>
    <property type="match status" value="1"/>
</dbReference>
<proteinExistence type="inferred from homology"/>
<evidence type="ECO:0000313" key="16">
    <source>
        <dbReference type="Proteomes" id="UP000092952"/>
    </source>
</evidence>